<feature type="binding site" evidence="11">
    <location>
        <position position="455"/>
    </location>
    <ligand>
        <name>Zn(2+)</name>
        <dbReference type="ChEBI" id="CHEBI:29105"/>
        <label>1</label>
    </ligand>
</feature>
<evidence type="ECO:0000256" key="8">
    <source>
        <dbReference type="ARBA" id="ARBA00022840"/>
    </source>
</evidence>
<dbReference type="PANTHER" id="PTHR30580:SF0">
    <property type="entry name" value="PRIMOSOMAL PROTEIN N"/>
    <property type="match status" value="1"/>
</dbReference>
<evidence type="ECO:0000259" key="13">
    <source>
        <dbReference type="PROSITE" id="PS51194"/>
    </source>
</evidence>
<dbReference type="Proteomes" id="UP001469749">
    <property type="component" value="Unassembled WGS sequence"/>
</dbReference>
<evidence type="ECO:0000256" key="6">
    <source>
        <dbReference type="ARBA" id="ARBA00022806"/>
    </source>
</evidence>
<keyword evidence="8 11" id="KW-0067">ATP-binding</keyword>
<keyword evidence="3 11" id="KW-0479">Metal-binding</keyword>
<keyword evidence="4 11" id="KW-0547">Nucleotide-binding</keyword>
<dbReference type="InterPro" id="IPR041236">
    <property type="entry name" value="PriA_C"/>
</dbReference>
<proteinExistence type="inferred from homology"/>
<feature type="domain" description="Helicase C-terminal" evidence="13">
    <location>
        <begin position="489"/>
        <end position="654"/>
    </location>
</feature>
<evidence type="ECO:0000256" key="7">
    <source>
        <dbReference type="ARBA" id="ARBA00022833"/>
    </source>
</evidence>
<evidence type="ECO:0000256" key="5">
    <source>
        <dbReference type="ARBA" id="ARBA00022801"/>
    </source>
</evidence>
<dbReference type="EMBL" id="JBBMEK010000004">
    <property type="protein sequence ID" value="MEQ2363598.1"/>
    <property type="molecule type" value="Genomic_DNA"/>
</dbReference>
<dbReference type="Pfam" id="PF04851">
    <property type="entry name" value="ResIII"/>
    <property type="match status" value="1"/>
</dbReference>
<feature type="binding site" evidence="11">
    <location>
        <position position="484"/>
    </location>
    <ligand>
        <name>Zn(2+)</name>
        <dbReference type="ChEBI" id="CHEBI:29105"/>
        <label>2</label>
    </ligand>
</feature>
<comment type="function">
    <text evidence="11">Initiates the restart of stalled replication forks, which reloads the replicative helicase on sites other than the origin of replication. Recognizes and binds to abandoned replication forks and remodels them to uncover a helicase loading site. Promotes assembly of the primosome at these replication forks.</text>
</comment>
<dbReference type="CDD" id="cd18804">
    <property type="entry name" value="SF2_C_priA"/>
    <property type="match status" value="1"/>
</dbReference>
<feature type="binding site" evidence="11">
    <location>
        <position position="467"/>
    </location>
    <ligand>
        <name>Zn(2+)</name>
        <dbReference type="ChEBI" id="CHEBI:29105"/>
        <label>2</label>
    </ligand>
</feature>
<keyword evidence="9 11" id="KW-0238">DNA-binding</keyword>
<keyword evidence="1 11" id="KW-0639">Primosome</keyword>
<dbReference type="SUPFAM" id="SSF52540">
    <property type="entry name" value="P-loop containing nucleoside triphosphate hydrolases"/>
    <property type="match status" value="1"/>
</dbReference>
<comment type="catalytic activity">
    <reaction evidence="11">
        <text>ATP + H2O = ADP + phosphate + H(+)</text>
        <dbReference type="Rhea" id="RHEA:13065"/>
        <dbReference type="ChEBI" id="CHEBI:15377"/>
        <dbReference type="ChEBI" id="CHEBI:15378"/>
        <dbReference type="ChEBI" id="CHEBI:30616"/>
        <dbReference type="ChEBI" id="CHEBI:43474"/>
        <dbReference type="ChEBI" id="CHEBI:456216"/>
        <dbReference type="EC" id="5.6.2.4"/>
    </reaction>
</comment>
<keyword evidence="2 11" id="KW-0235">DNA replication</keyword>
<name>A0ABV1B0Z9_9FIRM</name>
<feature type="binding site" evidence="11">
    <location>
        <position position="458"/>
    </location>
    <ligand>
        <name>Zn(2+)</name>
        <dbReference type="ChEBI" id="CHEBI:29105"/>
        <label>1</label>
    </ligand>
</feature>
<dbReference type="SMART" id="SM00487">
    <property type="entry name" value="DEXDc"/>
    <property type="match status" value="1"/>
</dbReference>
<dbReference type="Gene3D" id="3.40.50.300">
    <property type="entry name" value="P-loop containing nucleotide triphosphate hydrolases"/>
    <property type="match status" value="2"/>
</dbReference>
<dbReference type="InterPro" id="IPR014001">
    <property type="entry name" value="Helicase_ATP-bd"/>
</dbReference>
<comment type="similarity">
    <text evidence="11">Belongs to the helicase family. PriA subfamily.</text>
</comment>
<evidence type="ECO:0000256" key="2">
    <source>
        <dbReference type="ARBA" id="ARBA00022705"/>
    </source>
</evidence>
<keyword evidence="10 11" id="KW-0413">Isomerase</keyword>
<comment type="subunit">
    <text evidence="11">Component of the replication restart primosome.</text>
</comment>
<keyword evidence="5 11" id="KW-0378">Hydrolase</keyword>
<keyword evidence="15" id="KW-1185">Reference proteome</keyword>
<dbReference type="PROSITE" id="PS51194">
    <property type="entry name" value="HELICASE_CTER"/>
    <property type="match status" value="1"/>
</dbReference>
<dbReference type="InterPro" id="IPR001650">
    <property type="entry name" value="Helicase_C-like"/>
</dbReference>
<dbReference type="InterPro" id="IPR041222">
    <property type="entry name" value="PriA_3primeBD"/>
</dbReference>
<organism evidence="14 15">
    <name type="scientific">Coprococcus intestinihominis</name>
    <dbReference type="NCBI Taxonomy" id="3133154"/>
    <lineage>
        <taxon>Bacteria</taxon>
        <taxon>Bacillati</taxon>
        <taxon>Bacillota</taxon>
        <taxon>Clostridia</taxon>
        <taxon>Lachnospirales</taxon>
        <taxon>Lachnospiraceae</taxon>
        <taxon>Coprococcus</taxon>
    </lineage>
</organism>
<dbReference type="HAMAP" id="MF_00983">
    <property type="entry name" value="PriA"/>
    <property type="match status" value="1"/>
</dbReference>
<dbReference type="RefSeq" id="WP_349083334.1">
    <property type="nucleotide sequence ID" value="NZ_JBBMEK010000004.1"/>
</dbReference>
<accession>A0ABV1B0Z9</accession>
<dbReference type="InterPro" id="IPR027417">
    <property type="entry name" value="P-loop_NTPase"/>
</dbReference>
<evidence type="ECO:0000256" key="4">
    <source>
        <dbReference type="ARBA" id="ARBA00022741"/>
    </source>
</evidence>
<comment type="cofactor">
    <cofactor evidence="11">
        <name>Zn(2+)</name>
        <dbReference type="ChEBI" id="CHEBI:29105"/>
    </cofactor>
    <text evidence="11">Binds 2 zinc ions per subunit.</text>
</comment>
<evidence type="ECO:0000313" key="14">
    <source>
        <dbReference type="EMBL" id="MEQ2363598.1"/>
    </source>
</evidence>
<comment type="catalytic activity">
    <reaction evidence="11">
        <text>Couples ATP hydrolysis with the unwinding of duplex DNA by translocating in the 3'-5' direction.</text>
        <dbReference type="EC" id="5.6.2.4"/>
    </reaction>
</comment>
<dbReference type="Gene3D" id="3.40.1440.60">
    <property type="entry name" value="PriA, 3(prime) DNA-binding domain"/>
    <property type="match status" value="1"/>
</dbReference>
<feature type="binding site" evidence="11">
    <location>
        <position position="481"/>
    </location>
    <ligand>
        <name>Zn(2+)</name>
        <dbReference type="ChEBI" id="CHEBI:29105"/>
        <label>2</label>
    </ligand>
</feature>
<dbReference type="InterPro" id="IPR040498">
    <property type="entry name" value="PriA_CRR"/>
</dbReference>
<feature type="domain" description="Helicase ATP-binding" evidence="12">
    <location>
        <begin position="236"/>
        <end position="392"/>
    </location>
</feature>
<dbReference type="InterPro" id="IPR042115">
    <property type="entry name" value="PriA_3primeBD_sf"/>
</dbReference>
<dbReference type="Pfam" id="PF00271">
    <property type="entry name" value="Helicase_C"/>
    <property type="match status" value="1"/>
</dbReference>
<evidence type="ECO:0000256" key="9">
    <source>
        <dbReference type="ARBA" id="ARBA00023125"/>
    </source>
</evidence>
<dbReference type="EC" id="5.6.2.4" evidence="11"/>
<dbReference type="Pfam" id="PF18074">
    <property type="entry name" value="PriA_C"/>
    <property type="match status" value="1"/>
</dbReference>
<dbReference type="Pfam" id="PF18319">
    <property type="entry name" value="Zn_ribbon_PriA"/>
    <property type="match status" value="1"/>
</dbReference>
<feature type="binding site" evidence="11">
    <location>
        <position position="494"/>
    </location>
    <ligand>
        <name>Zn(2+)</name>
        <dbReference type="ChEBI" id="CHEBI:29105"/>
        <label>1</label>
    </ligand>
</feature>
<dbReference type="Pfam" id="PF17764">
    <property type="entry name" value="PriA_3primeBD"/>
    <property type="match status" value="1"/>
</dbReference>
<feature type="binding site" evidence="11">
    <location>
        <position position="464"/>
    </location>
    <ligand>
        <name>Zn(2+)</name>
        <dbReference type="ChEBI" id="CHEBI:29105"/>
        <label>2</label>
    </ligand>
</feature>
<dbReference type="NCBIfam" id="TIGR00595">
    <property type="entry name" value="priA"/>
    <property type="match status" value="1"/>
</dbReference>
<dbReference type="PROSITE" id="PS51192">
    <property type="entry name" value="HELICASE_ATP_BIND_1"/>
    <property type="match status" value="1"/>
</dbReference>
<protein>
    <recommendedName>
        <fullName evidence="11">Replication restart protein PriA</fullName>
    </recommendedName>
    <alternativeName>
        <fullName evidence="11">ATP-dependent DNA helicase PriA</fullName>
        <ecNumber evidence="11">5.6.2.4</ecNumber>
    </alternativeName>
    <alternativeName>
        <fullName evidence="11">DNA 3'-5' helicase PriA</fullName>
    </alternativeName>
</protein>
<evidence type="ECO:0000256" key="1">
    <source>
        <dbReference type="ARBA" id="ARBA00022515"/>
    </source>
</evidence>
<evidence type="ECO:0000256" key="10">
    <source>
        <dbReference type="ARBA" id="ARBA00023235"/>
    </source>
</evidence>
<feature type="binding site" evidence="11">
    <location>
        <position position="497"/>
    </location>
    <ligand>
        <name>Zn(2+)</name>
        <dbReference type="ChEBI" id="CHEBI:29105"/>
        <label>1</label>
    </ligand>
</feature>
<reference evidence="14 15" key="1">
    <citation type="submission" date="2024-03" db="EMBL/GenBank/DDBJ databases">
        <title>Human intestinal bacterial collection.</title>
        <authorList>
            <person name="Pauvert C."/>
            <person name="Hitch T.C.A."/>
            <person name="Clavel T."/>
        </authorList>
    </citation>
    <scope>NUCLEOTIDE SEQUENCE [LARGE SCALE GENOMIC DNA]</scope>
    <source>
        <strain evidence="14 15">CLA-AA-H190</strain>
    </source>
</reference>
<gene>
    <name evidence="11 14" type="primary">priA</name>
    <name evidence="14" type="ORF">WMO25_00645</name>
</gene>
<dbReference type="PANTHER" id="PTHR30580">
    <property type="entry name" value="PRIMOSOMAL PROTEIN N"/>
    <property type="match status" value="1"/>
</dbReference>
<dbReference type="InterPro" id="IPR005259">
    <property type="entry name" value="PriA"/>
</dbReference>
<keyword evidence="7 11" id="KW-0862">Zinc</keyword>
<dbReference type="InterPro" id="IPR006935">
    <property type="entry name" value="Helicase/UvrB_N"/>
</dbReference>
<evidence type="ECO:0000256" key="3">
    <source>
        <dbReference type="ARBA" id="ARBA00022723"/>
    </source>
</evidence>
<keyword evidence="6 11" id="KW-0347">Helicase</keyword>
<evidence type="ECO:0000256" key="11">
    <source>
        <dbReference type="HAMAP-Rule" id="MF_00983"/>
    </source>
</evidence>
<evidence type="ECO:0000313" key="15">
    <source>
        <dbReference type="Proteomes" id="UP001469749"/>
    </source>
</evidence>
<dbReference type="SMART" id="SM00490">
    <property type="entry name" value="HELICc"/>
    <property type="match status" value="1"/>
</dbReference>
<sequence>MAVYIDVIVDISVNSLDRIFQYRVPEELLDAVKVGCQVNVPFGSGNRRRQAYVIGVDTVLAYDASKIKDILGVTKAPAATGQLIALADWMHERYGCTMAQALKTVLPVKKSVKEVKRTAYFLTDREGAQQLLEKSRKSRREKARVRLLEAMLKEGCMSKETVTGVLQISASTMKSILQTGVIREETSQVYRNPVRQRLDGWQEVCLNDEQMNAVASIWQNAAICREHWSREQGMHLLYGITGSGKTEVYMALMEKVLNEGRQIIVLIPEISLTLQTVSRFYARFGSQIAVMNSRLSAGERYDQYMRAKRGEASVMIGPRSALFTPFDRLGLIIIDEEHESAYQSEIVPRYQAAEVAARRAEMSGALVVLGSATPSVAVYQKAREGMIGLHRLTQRARTGSRLPDVKVVDLREEFRMKNRGILSQSLHEAMDACLKRGDQMMLFLNRRGYAGFVSCRSCGYVVKCRHCDVSMTVHHHTLLKCHYCGSEQPMPRVCPSCGSPYIAGFGVGTQKVEEFVQKEFPKARILRMDRDTTSGKDDMGRILQTFSEGGADILIGTQMIVKGHDFANVTLVGILAADLSLFAGDYQSSERTFQLLTQAAGRAGRGDRPGEVIIQTYQPEHYCIQTAAAQDYDSFYSQEIRFRQMLHYPPDRQMMVMLAEGEHDQQTGQAVQKLREIAGEADFEAVEFIGPSRAGIAKAKDLYRYTMYMKHQDIKELMRLRDFLEGYLKWSQQFSNIYFTFDIRES</sequence>
<comment type="caution">
    <text evidence="14">The sequence shown here is derived from an EMBL/GenBank/DDBJ whole genome shotgun (WGS) entry which is preliminary data.</text>
</comment>
<evidence type="ECO:0000259" key="12">
    <source>
        <dbReference type="PROSITE" id="PS51192"/>
    </source>
</evidence>